<dbReference type="FunFam" id="3.10.20.30:FF:000002">
    <property type="entry name" value="GTP pyrophosphokinase (RelA/SpoT)"/>
    <property type="match status" value="1"/>
</dbReference>
<dbReference type="Pfam" id="PF13328">
    <property type="entry name" value="HD_4"/>
    <property type="match status" value="1"/>
</dbReference>
<dbReference type="SUPFAM" id="SSF55021">
    <property type="entry name" value="ACT-like"/>
    <property type="match status" value="1"/>
</dbReference>
<proteinExistence type="inferred from homology"/>
<evidence type="ECO:0000256" key="3">
    <source>
        <dbReference type="ARBA" id="ARBA00029754"/>
    </source>
</evidence>
<dbReference type="KEGG" id="fes:HER31_00725"/>
<dbReference type="Pfam" id="PF02824">
    <property type="entry name" value="TGS"/>
    <property type="match status" value="1"/>
</dbReference>
<name>A0A6H1U937_9GAMM</name>
<protein>
    <recommendedName>
        <fullName evidence="1">GTP pyrophosphokinase</fullName>
    </recommendedName>
    <alternativeName>
        <fullName evidence="4">(p)ppGpp synthase</fullName>
    </alternativeName>
    <alternativeName>
        <fullName evidence="3">ATP:GTP 3'-pyrophosphotransferase</fullName>
    </alternativeName>
    <alternativeName>
        <fullName evidence="5">ppGpp synthase I</fullName>
    </alternativeName>
</protein>
<dbReference type="Pfam" id="PF13291">
    <property type="entry name" value="ACT_4"/>
    <property type="match status" value="1"/>
</dbReference>
<dbReference type="InterPro" id="IPR045865">
    <property type="entry name" value="ACT-like_dom_sf"/>
</dbReference>
<comment type="pathway">
    <text evidence="2">Purine metabolism.</text>
</comment>
<dbReference type="Gene3D" id="1.10.3210.10">
    <property type="entry name" value="Hypothetical protein af1432"/>
    <property type="match status" value="1"/>
</dbReference>
<dbReference type="Gene3D" id="3.10.20.30">
    <property type="match status" value="1"/>
</dbReference>
<dbReference type="PANTHER" id="PTHR21262:SF31">
    <property type="entry name" value="GTP PYROPHOSPHOKINASE"/>
    <property type="match status" value="1"/>
</dbReference>
<dbReference type="SUPFAM" id="SSF81301">
    <property type="entry name" value="Nucleotidyltransferase"/>
    <property type="match status" value="1"/>
</dbReference>
<dbReference type="SUPFAM" id="SSF109604">
    <property type="entry name" value="HD-domain/PDEase-like"/>
    <property type="match status" value="1"/>
</dbReference>
<dbReference type="CDD" id="cd04876">
    <property type="entry name" value="ACT_RelA-SpoT"/>
    <property type="match status" value="1"/>
</dbReference>
<dbReference type="InterPro" id="IPR007685">
    <property type="entry name" value="RelA_SpoT"/>
</dbReference>
<feature type="domain" description="ACT" evidence="7">
    <location>
        <begin position="658"/>
        <end position="731"/>
    </location>
</feature>
<evidence type="ECO:0000313" key="9">
    <source>
        <dbReference type="EMBL" id="QIZ75557.1"/>
    </source>
</evidence>
<evidence type="ECO:0000259" key="8">
    <source>
        <dbReference type="PROSITE" id="PS51880"/>
    </source>
</evidence>
<dbReference type="CDD" id="cd01668">
    <property type="entry name" value="TGS_RSH"/>
    <property type="match status" value="1"/>
</dbReference>
<dbReference type="InterPro" id="IPR012676">
    <property type="entry name" value="TGS-like"/>
</dbReference>
<dbReference type="PROSITE" id="PS51880">
    <property type="entry name" value="TGS"/>
    <property type="match status" value="1"/>
</dbReference>
<dbReference type="Proteomes" id="UP000501602">
    <property type="component" value="Chromosome"/>
</dbReference>
<dbReference type="InterPro" id="IPR043519">
    <property type="entry name" value="NT_sf"/>
</dbReference>
<accession>A0A6H1U937</accession>
<evidence type="ECO:0000256" key="5">
    <source>
        <dbReference type="ARBA" id="ARBA00033308"/>
    </source>
</evidence>
<dbReference type="InterPro" id="IPR033655">
    <property type="entry name" value="TGS_RelA/SpoT"/>
</dbReference>
<dbReference type="GO" id="GO:0016301">
    <property type="term" value="F:kinase activity"/>
    <property type="evidence" value="ECO:0007669"/>
    <property type="project" value="UniProtKB-KW"/>
</dbReference>
<comment type="similarity">
    <text evidence="6">Belongs to the relA/spoT family.</text>
</comment>
<dbReference type="InterPro" id="IPR012675">
    <property type="entry name" value="Beta-grasp_dom_sf"/>
</dbReference>
<dbReference type="FunFam" id="3.30.460.10:FF:000001">
    <property type="entry name" value="GTP pyrophosphokinase RelA"/>
    <property type="match status" value="1"/>
</dbReference>
<keyword evidence="9" id="KW-0418">Kinase</keyword>
<dbReference type="Pfam" id="PF04607">
    <property type="entry name" value="RelA_SpoT"/>
    <property type="match status" value="1"/>
</dbReference>
<dbReference type="GO" id="GO:0042594">
    <property type="term" value="P:response to starvation"/>
    <property type="evidence" value="ECO:0007669"/>
    <property type="project" value="TreeGrafter"/>
</dbReference>
<dbReference type="AlphaFoldDB" id="A0A6H1U937"/>
<dbReference type="EMBL" id="CP051180">
    <property type="protein sequence ID" value="QIZ75557.1"/>
    <property type="molecule type" value="Genomic_DNA"/>
</dbReference>
<keyword evidence="9" id="KW-0808">Transferase</keyword>
<evidence type="ECO:0000259" key="7">
    <source>
        <dbReference type="PROSITE" id="PS51671"/>
    </source>
</evidence>
<dbReference type="NCBIfam" id="NF008124">
    <property type="entry name" value="PRK10872.1"/>
    <property type="match status" value="1"/>
</dbReference>
<dbReference type="NCBIfam" id="TIGR00691">
    <property type="entry name" value="spoT_relA"/>
    <property type="match status" value="1"/>
</dbReference>
<feature type="domain" description="TGS" evidence="8">
    <location>
        <begin position="399"/>
        <end position="460"/>
    </location>
</feature>
<dbReference type="SUPFAM" id="SSF81271">
    <property type="entry name" value="TGS-like"/>
    <property type="match status" value="1"/>
</dbReference>
<organism evidence="9 10">
    <name type="scientific">Ferrimonas lipolytica</name>
    <dbReference type="NCBI Taxonomy" id="2724191"/>
    <lineage>
        <taxon>Bacteria</taxon>
        <taxon>Pseudomonadati</taxon>
        <taxon>Pseudomonadota</taxon>
        <taxon>Gammaproteobacteria</taxon>
        <taxon>Alteromonadales</taxon>
        <taxon>Ferrimonadaceae</taxon>
        <taxon>Ferrimonas</taxon>
    </lineage>
</organism>
<dbReference type="InterPro" id="IPR002912">
    <property type="entry name" value="ACT_dom"/>
</dbReference>
<dbReference type="PANTHER" id="PTHR21262">
    <property type="entry name" value="GUANOSINE-3',5'-BIS DIPHOSPHATE 3'-PYROPHOSPHOHYDROLASE"/>
    <property type="match status" value="1"/>
</dbReference>
<evidence type="ECO:0000256" key="2">
    <source>
        <dbReference type="ARBA" id="ARBA00025704"/>
    </source>
</evidence>
<gene>
    <name evidence="9" type="primary">relA</name>
    <name evidence="9" type="ORF">HER31_00725</name>
</gene>
<dbReference type="GO" id="GO:0015949">
    <property type="term" value="P:nucleobase-containing small molecule interconversion"/>
    <property type="evidence" value="ECO:0007669"/>
    <property type="project" value="UniProtKB-ARBA"/>
</dbReference>
<dbReference type="Pfam" id="PF19296">
    <property type="entry name" value="RelA_AH_RIS"/>
    <property type="match status" value="1"/>
</dbReference>
<evidence type="ECO:0000313" key="10">
    <source>
        <dbReference type="Proteomes" id="UP000501602"/>
    </source>
</evidence>
<dbReference type="PROSITE" id="PS51671">
    <property type="entry name" value="ACT"/>
    <property type="match status" value="1"/>
</dbReference>
<sequence length="731" mass="82757">MVSVRHIHFDDAEGDLGQWLQRLEISAEHQKILLETYHYCDSLQGDDPALASARLLRAREMVEILLPLHMDIETLRAAVFYVFADCKLLDLDKLVEEQGESVTALVKSVQVMDAIRMLRINGNPNGNQVDNLRRMLLAMVEDVRAVVIKLAEAVVLLREVKNLDEETRVVLAREVNDIYAPLANRLGIGQLKWELEDLSFRYLHPDTYKQIAKWLDGKRLDRESYMEQFVETLQSNLDKEGIRAEVYGRPKHIYSIWRKMQKKNLAFDELFDVRAVRIIAERLQDCYGALGAVHSLWHHLPGEFDDYVATPKPNGYQSIHTVVMGPEGKTVEIQIRTKQMHEDAELGVAAHWKYKEGSTGRTSGFENKINWLRKILAWQEDVVESGNLVEEIRSQVFEDRVYVFTPNGDVIDLPAGSTVLDFAYYIHSQVGHRCIGAKIDGRISPFTTEVETGQRVEIITSKHPNPKRDWLNPNLGYIHTSRARAKIHTWFKAQDKDKNIIAGREMLESELTKHGLNASNADSAIERFNMHSYDDLLAAIGGGDVRLIQVINHIQSRSSRDDFDEQRAVADLMAKQSSRPKKAKGHVEVNGVGNLLTHIANCCQPLPGDAISGYITQSKGVSVHREACEQLNNLLSQHPERGVEVLWGESQSGGYAVTLRVIATDRSGLLRDITTVLANEKSNVSEMRSSLDPKQQTSTVELRLELFNMESLSRILSRLGQLNGVIEARRL</sequence>
<dbReference type="Gene3D" id="3.30.460.10">
    <property type="entry name" value="Beta Polymerase, domain 2"/>
    <property type="match status" value="1"/>
</dbReference>
<dbReference type="InterPro" id="IPR004095">
    <property type="entry name" value="TGS"/>
</dbReference>
<keyword evidence="10" id="KW-1185">Reference proteome</keyword>
<dbReference type="InterPro" id="IPR045600">
    <property type="entry name" value="RelA/SpoT_AH_RIS"/>
</dbReference>
<evidence type="ECO:0000256" key="1">
    <source>
        <dbReference type="ARBA" id="ARBA00019852"/>
    </source>
</evidence>
<reference evidence="9 10" key="1">
    <citation type="submission" date="2020-04" db="EMBL/GenBank/DDBJ databases">
        <title>Ferrimonas sp. S7 isolated from sea water.</title>
        <authorList>
            <person name="Bae S.S."/>
            <person name="Baek K."/>
        </authorList>
    </citation>
    <scope>NUCLEOTIDE SEQUENCE [LARGE SCALE GENOMIC DNA]</scope>
    <source>
        <strain evidence="9 10">S7</strain>
    </source>
</reference>
<dbReference type="GO" id="GO:0008728">
    <property type="term" value="F:GTP diphosphokinase activity"/>
    <property type="evidence" value="ECO:0007669"/>
    <property type="project" value="TreeGrafter"/>
</dbReference>
<dbReference type="SMART" id="SM00954">
    <property type="entry name" value="RelA_SpoT"/>
    <property type="match status" value="1"/>
</dbReference>
<dbReference type="GO" id="GO:0005886">
    <property type="term" value="C:plasma membrane"/>
    <property type="evidence" value="ECO:0007669"/>
    <property type="project" value="TreeGrafter"/>
</dbReference>
<dbReference type="CDD" id="cd05399">
    <property type="entry name" value="NT_Rel-Spo_like"/>
    <property type="match status" value="1"/>
</dbReference>
<evidence type="ECO:0000256" key="4">
    <source>
        <dbReference type="ARBA" id="ARBA00032407"/>
    </source>
</evidence>
<dbReference type="Gene3D" id="3.30.70.260">
    <property type="match status" value="1"/>
</dbReference>
<dbReference type="RefSeq" id="WP_168658818.1">
    <property type="nucleotide sequence ID" value="NZ_CP051180.1"/>
</dbReference>
<comment type="function">
    <text evidence="6">In eubacteria ppGpp (guanosine 3'-diphosphate 5'-diphosphate) is a mediator of the stringent response that coordinates a variety of cellular activities in response to changes in nutritional abundance.</text>
</comment>
<evidence type="ECO:0000256" key="6">
    <source>
        <dbReference type="RuleBase" id="RU003847"/>
    </source>
</evidence>
<dbReference type="InterPro" id="IPR004811">
    <property type="entry name" value="RelA/Spo_fam"/>
</dbReference>
<dbReference type="GO" id="GO:0008893">
    <property type="term" value="F:guanosine-3',5'-bis(diphosphate) 3'-diphosphatase activity"/>
    <property type="evidence" value="ECO:0007669"/>
    <property type="project" value="TreeGrafter"/>
</dbReference>
<dbReference type="GO" id="GO:0015969">
    <property type="term" value="P:guanosine tetraphosphate metabolic process"/>
    <property type="evidence" value="ECO:0007669"/>
    <property type="project" value="InterPro"/>
</dbReference>